<dbReference type="EMBL" id="MT144853">
    <property type="protein sequence ID" value="QJI00459.1"/>
    <property type="molecule type" value="Genomic_DNA"/>
</dbReference>
<gene>
    <name evidence="1" type="ORF">TM448A01982_0003</name>
    <name evidence="2" type="ORF">TM448B01966_0006</name>
</gene>
<name>A0A6H1ZT30_9ZZZZ</name>
<protein>
    <submittedName>
        <fullName evidence="1">Uncharacterized protein</fullName>
    </submittedName>
</protein>
<reference evidence="1" key="1">
    <citation type="submission" date="2020-03" db="EMBL/GenBank/DDBJ databases">
        <title>The deep terrestrial virosphere.</title>
        <authorList>
            <person name="Holmfeldt K."/>
            <person name="Nilsson E."/>
            <person name="Simone D."/>
            <person name="Lopez-Fernandez M."/>
            <person name="Wu X."/>
            <person name="de Brujin I."/>
            <person name="Lundin D."/>
            <person name="Andersson A."/>
            <person name="Bertilsson S."/>
            <person name="Dopson M."/>
        </authorList>
    </citation>
    <scope>NUCLEOTIDE SEQUENCE</scope>
    <source>
        <strain evidence="1">TM448A01982</strain>
        <strain evidence="2">TM448B01966</strain>
    </source>
</reference>
<organism evidence="1">
    <name type="scientific">viral metagenome</name>
    <dbReference type="NCBI Taxonomy" id="1070528"/>
    <lineage>
        <taxon>unclassified sequences</taxon>
        <taxon>metagenomes</taxon>
        <taxon>organismal metagenomes</taxon>
    </lineage>
</organism>
<proteinExistence type="predicted"/>
<dbReference type="AlphaFoldDB" id="A0A6H1ZT30"/>
<accession>A0A6H1ZT30</accession>
<dbReference type="EMBL" id="MT144237">
    <property type="protein sequence ID" value="QJA51096.1"/>
    <property type="molecule type" value="Genomic_DNA"/>
</dbReference>
<evidence type="ECO:0000313" key="2">
    <source>
        <dbReference type="EMBL" id="QJI00459.1"/>
    </source>
</evidence>
<sequence>MSKKPLFGCLRKRKKAQVDREREVKPCPVTPAPIVKPPFALVNCRGQGFWSHDKGEDSGLDQVPFMAPMANIWWQKARYPIYDPGPKWLVCVEAGKEWDEQQAANFFIRCQNIYGSRLIAGTIWDEPDLDERYSPTTVSDRIQAIRERMSYLNNHLTFPIGPNLSCATGFHNQGIEQIRAKGLPAAAGIVWLEGYPMVASNYEPLVVPALAEACHRLYPGQKIGYVAGVWMGDQHLPELGYEEVACHWRAWNKGVLSRWADRVVAYIYYRWRTDPEAGDCYKGIDQLPLVRGAIREAAIMTDWRVAV</sequence>
<evidence type="ECO:0000313" key="1">
    <source>
        <dbReference type="EMBL" id="QJA51096.1"/>
    </source>
</evidence>